<dbReference type="NCBIfam" id="NF033884">
    <property type="entry name" value="conj_TraO_IncI1"/>
    <property type="match status" value="1"/>
</dbReference>
<feature type="compositionally biased region" description="Polar residues" evidence="1">
    <location>
        <begin position="101"/>
        <end position="111"/>
    </location>
</feature>
<feature type="transmembrane region" description="Helical" evidence="2">
    <location>
        <begin position="15"/>
        <end position="36"/>
    </location>
</feature>
<gene>
    <name evidence="3" type="ORF">LHLDPJGA_00076</name>
</gene>
<organism evidence="3">
    <name type="scientific">Escherichia coli</name>
    <dbReference type="NCBI Taxonomy" id="562"/>
    <lineage>
        <taxon>Bacteria</taxon>
        <taxon>Pseudomonadati</taxon>
        <taxon>Pseudomonadota</taxon>
        <taxon>Gammaproteobacteria</taxon>
        <taxon>Enterobacterales</taxon>
        <taxon>Enterobacteriaceae</taxon>
        <taxon>Escherichia</taxon>
    </lineage>
</organism>
<protein>
    <recommendedName>
        <fullName evidence="4">Conjugal transfer protein TraO</fullName>
    </recommendedName>
</protein>
<reference evidence="3" key="1">
    <citation type="submission" date="2018-01" db="EMBL/GenBank/DDBJ databases">
        <title>Prevalence of blaNDM and mcr-1 in Escherichia coli from food in China.</title>
        <authorList>
            <person name="Liu X."/>
            <person name="Li R."/>
            <person name="Chen S."/>
        </authorList>
    </citation>
    <scope>NUCLEOTIDE SEQUENCE</scope>
    <source>
        <strain evidence="3">1108</strain>
        <plasmid evidence="3">p1108-emrB</plasmid>
    </source>
</reference>
<evidence type="ECO:0000256" key="2">
    <source>
        <dbReference type="SAM" id="Phobius"/>
    </source>
</evidence>
<proteinExistence type="predicted"/>
<feature type="region of interest" description="Disordered" evidence="1">
    <location>
        <begin position="76"/>
        <end position="136"/>
    </location>
</feature>
<dbReference type="InterPro" id="IPR049855">
    <property type="entry name" value="DotG/IcmE-like_C"/>
</dbReference>
<feature type="compositionally biased region" description="Basic and acidic residues" evidence="1">
    <location>
        <begin position="112"/>
        <end position="122"/>
    </location>
</feature>
<feature type="region of interest" description="Disordered" evidence="1">
    <location>
        <begin position="157"/>
        <end position="176"/>
    </location>
</feature>
<sequence>MSTEKDAGQSGKKGVVLVVAALVLIAGISYVGMGWFQPQERTQSRLALSAASVRTGTTTDETAHYRELLRQDNDQGAAEAEKNNTSFLASIPRGVDIPVENTDTGKTGQSGNDEKRTTRENNRTPPSQQRVNDKDRQERLKQLLARLRNTTPATLTVATVPGGESGGSGRSNGGQSQGIWHNWTSSLSSGNSIIPATLRSTDVTTPPVTIIPALTRVPAYIETAVDSDNTTSQVVANIPAGPWAGARLHAARITLVGDGVEINFTRMFWQGTEYKVNAWAQDQKTLQSSIASDVNHRYVSRIFLPAFLGGFGEAGSLFKSANTQILTNQYSTLASTAMPSGKVLAGVIGGGMAEKTGSVLQQDAAKLPATQVTVNRNETIAIQFVDGVYSTDAIKPGASRTTQNARVTSESRQPTLAQLRARQKTEDESDE</sequence>
<feature type="compositionally biased region" description="Polar residues" evidence="1">
    <location>
        <begin position="399"/>
        <end position="416"/>
    </location>
</feature>
<feature type="compositionally biased region" description="Gly residues" evidence="1">
    <location>
        <begin position="163"/>
        <end position="176"/>
    </location>
</feature>
<dbReference type="CDD" id="cd16431">
    <property type="entry name" value="IcmE"/>
    <property type="match status" value="1"/>
</dbReference>
<keyword evidence="2" id="KW-0812">Transmembrane</keyword>
<feature type="region of interest" description="Disordered" evidence="1">
    <location>
        <begin position="397"/>
        <end position="431"/>
    </location>
</feature>
<keyword evidence="3" id="KW-0614">Plasmid</keyword>
<evidence type="ECO:0008006" key="4">
    <source>
        <dbReference type="Google" id="ProtNLM"/>
    </source>
</evidence>
<dbReference type="AlphaFoldDB" id="A0A2S1J9F0"/>
<geneLocation type="plasmid" evidence="3">
    <name>p1108-emrB</name>
</geneLocation>
<evidence type="ECO:0000256" key="1">
    <source>
        <dbReference type="SAM" id="MobiDB-lite"/>
    </source>
</evidence>
<dbReference type="RefSeq" id="WP_054175618.1">
    <property type="nucleotide sequence ID" value="NZ_CP036181.1"/>
</dbReference>
<accession>A0A2S1J9F0</accession>
<evidence type="ECO:0000313" key="3">
    <source>
        <dbReference type="EMBL" id="AWF74978.1"/>
    </source>
</evidence>
<name>A0A2S1J9F0_ECOLX</name>
<keyword evidence="2" id="KW-1133">Transmembrane helix</keyword>
<keyword evidence="2" id="KW-0472">Membrane</keyword>
<dbReference type="EMBL" id="MG825377">
    <property type="protein sequence ID" value="AWF74978.1"/>
    <property type="molecule type" value="Genomic_DNA"/>
</dbReference>